<name>A0A0V0HB45_SOLCH</name>
<dbReference type="EMBL" id="GEDG01022531">
    <property type="protein sequence ID" value="JAP17432.1"/>
    <property type="molecule type" value="Transcribed_RNA"/>
</dbReference>
<dbReference type="AlphaFoldDB" id="A0A0V0HB45"/>
<protein>
    <submittedName>
        <fullName evidence="1">Putative ovule protein</fullName>
    </submittedName>
</protein>
<evidence type="ECO:0000313" key="1">
    <source>
        <dbReference type="EMBL" id="JAP17432.1"/>
    </source>
</evidence>
<organism evidence="1">
    <name type="scientific">Solanum chacoense</name>
    <name type="common">Chaco potato</name>
    <dbReference type="NCBI Taxonomy" id="4108"/>
    <lineage>
        <taxon>Eukaryota</taxon>
        <taxon>Viridiplantae</taxon>
        <taxon>Streptophyta</taxon>
        <taxon>Embryophyta</taxon>
        <taxon>Tracheophyta</taxon>
        <taxon>Spermatophyta</taxon>
        <taxon>Magnoliopsida</taxon>
        <taxon>eudicotyledons</taxon>
        <taxon>Gunneridae</taxon>
        <taxon>Pentapetalae</taxon>
        <taxon>asterids</taxon>
        <taxon>lamiids</taxon>
        <taxon>Solanales</taxon>
        <taxon>Solanaceae</taxon>
        <taxon>Solanoideae</taxon>
        <taxon>Solaneae</taxon>
        <taxon>Solanum</taxon>
    </lineage>
</organism>
<proteinExistence type="predicted"/>
<reference evidence="1" key="1">
    <citation type="submission" date="2015-12" db="EMBL/GenBank/DDBJ databases">
        <title>Gene expression during late stages of embryo sac development: a critical building block for successful pollen-pistil interactions.</title>
        <authorList>
            <person name="Liu Y."/>
            <person name="Joly V."/>
            <person name="Sabar M."/>
            <person name="Matton D.P."/>
        </authorList>
    </citation>
    <scope>NUCLEOTIDE SEQUENCE</scope>
</reference>
<accession>A0A0V0HB45</accession>
<sequence>MPAPSHPIHSSHRSQSGSYIPLIDSSLLSSYSSIISNSALVSPLKLLITTCNTHNHISQKILYDKI</sequence>